<organism evidence="2 3">
    <name type="scientific">Sulfurimonas marina</name>
    <dbReference type="NCBI Taxonomy" id="2590551"/>
    <lineage>
        <taxon>Bacteria</taxon>
        <taxon>Pseudomonadati</taxon>
        <taxon>Campylobacterota</taxon>
        <taxon>Epsilonproteobacteria</taxon>
        <taxon>Campylobacterales</taxon>
        <taxon>Sulfurimonadaceae</taxon>
        <taxon>Sulfurimonas</taxon>
    </lineage>
</organism>
<protein>
    <submittedName>
        <fullName evidence="2">DUF2393 domain-containing protein</fullName>
    </submittedName>
</protein>
<dbReference type="EMBL" id="CP041165">
    <property type="protein sequence ID" value="QOP41990.1"/>
    <property type="molecule type" value="Genomic_DNA"/>
</dbReference>
<dbReference type="InterPro" id="IPR013417">
    <property type="entry name" value="CHP02588"/>
</dbReference>
<proteinExistence type="predicted"/>
<keyword evidence="1" id="KW-0472">Membrane</keyword>
<keyword evidence="1" id="KW-1133">Transmembrane helix</keyword>
<sequence length="182" mass="20819">MTAFNYVHYITFFVIFILFVVGVYKSFQQKKASLKTSMLFTTVLVSVFLAVFSVFVVDKYTKSAKLYKVKNKRLLSVEKIVYSGIVKNTGNFPIKKVTIEIKLVNQGHATGNVKGGNFYKSTGFFEFFNEGLGIEKDKPQTIIKRFVIARDMKAGKAESFRVYFDYPPYFRSAADYISIEAH</sequence>
<accession>A0A7M1AX24</accession>
<keyword evidence="1" id="KW-0812">Transmembrane</keyword>
<dbReference type="Proteomes" id="UP000593910">
    <property type="component" value="Chromosome"/>
</dbReference>
<gene>
    <name evidence="2" type="ORF">FJR03_09670</name>
</gene>
<keyword evidence="3" id="KW-1185">Reference proteome</keyword>
<name>A0A7M1AX24_9BACT</name>
<evidence type="ECO:0000313" key="3">
    <source>
        <dbReference type="Proteomes" id="UP000593910"/>
    </source>
</evidence>
<feature type="transmembrane region" description="Helical" evidence="1">
    <location>
        <begin position="6"/>
        <end position="24"/>
    </location>
</feature>
<evidence type="ECO:0000313" key="2">
    <source>
        <dbReference type="EMBL" id="QOP41990.1"/>
    </source>
</evidence>
<dbReference type="RefSeq" id="WP_193113310.1">
    <property type="nucleotide sequence ID" value="NZ_CP041165.1"/>
</dbReference>
<dbReference type="Pfam" id="PF09624">
    <property type="entry name" value="DUF2393"/>
    <property type="match status" value="1"/>
</dbReference>
<dbReference type="KEGG" id="smax:FJR03_09670"/>
<evidence type="ECO:0000256" key="1">
    <source>
        <dbReference type="SAM" id="Phobius"/>
    </source>
</evidence>
<reference evidence="2 3" key="1">
    <citation type="submission" date="2019-06" db="EMBL/GenBank/DDBJ databases">
        <title>Sulfurimonas gotlandica sp. nov., a chemoautotrophic and psychrotolerant epsilonproteobacterium isolated from a pelagic redoxcline, and an emended description of the genus Sulfurimonas.</title>
        <authorList>
            <person name="Wang S."/>
            <person name="Jiang L."/>
            <person name="Shao Z."/>
        </authorList>
    </citation>
    <scope>NUCLEOTIDE SEQUENCE [LARGE SCALE GENOMIC DNA]</scope>
    <source>
        <strain evidence="2 3">B2</strain>
    </source>
</reference>
<dbReference type="AlphaFoldDB" id="A0A7M1AX24"/>
<feature type="transmembrane region" description="Helical" evidence="1">
    <location>
        <begin position="36"/>
        <end position="57"/>
    </location>
</feature>